<dbReference type="eggNOG" id="ENOG503329H">
    <property type="taxonomic scope" value="Bacteria"/>
</dbReference>
<gene>
    <name evidence="1" type="ORF">Mucpa_3933</name>
</gene>
<dbReference type="RefSeq" id="WP_008508734.1">
    <property type="nucleotide sequence ID" value="NZ_CM001403.1"/>
</dbReference>
<sequence length="90" mass="10615">MRTSLNEIKAIEDHLLGHHNIGDTLLFEVRAILDTQLRDKISAQQRAYHTVWQYGRLQLKQEIEAVHQQLLNDARHQGFMQKVVNIFLNR</sequence>
<proteinExistence type="predicted"/>
<evidence type="ECO:0000313" key="1">
    <source>
        <dbReference type="EMBL" id="EHQ28024.1"/>
    </source>
</evidence>
<dbReference type="EMBL" id="CM001403">
    <property type="protein sequence ID" value="EHQ28024.1"/>
    <property type="molecule type" value="Genomic_DNA"/>
</dbReference>
<dbReference type="OrthoDB" id="1444051at2"/>
<reference evidence="1" key="1">
    <citation type="submission" date="2011-09" db="EMBL/GenBank/DDBJ databases">
        <title>The permanent draft genome of Mucilaginibacter paludis DSM 18603.</title>
        <authorList>
            <consortium name="US DOE Joint Genome Institute (JGI-PGF)"/>
            <person name="Lucas S."/>
            <person name="Han J."/>
            <person name="Lapidus A."/>
            <person name="Bruce D."/>
            <person name="Goodwin L."/>
            <person name="Pitluck S."/>
            <person name="Peters L."/>
            <person name="Kyrpides N."/>
            <person name="Mavromatis K."/>
            <person name="Ivanova N."/>
            <person name="Mikhailova N."/>
            <person name="Held B."/>
            <person name="Detter J.C."/>
            <person name="Tapia R."/>
            <person name="Han C."/>
            <person name="Land M."/>
            <person name="Hauser L."/>
            <person name="Markowitz V."/>
            <person name="Cheng J.-F."/>
            <person name="Hugenholtz P."/>
            <person name="Woyke T."/>
            <person name="Wu D."/>
            <person name="Tindall B."/>
            <person name="Brambilla E."/>
            <person name="Klenk H.-P."/>
            <person name="Eisen J.A."/>
        </authorList>
    </citation>
    <scope>NUCLEOTIDE SEQUENCE [LARGE SCALE GENOMIC DNA]</scope>
    <source>
        <strain evidence="1">DSM 18603</strain>
    </source>
</reference>
<name>H1Y2H6_9SPHI</name>
<dbReference type="AlphaFoldDB" id="H1Y2H6"/>
<protein>
    <submittedName>
        <fullName evidence="1">Uncharacterized protein</fullName>
    </submittedName>
</protein>
<dbReference type="HOGENOM" id="CLU_188369_0_0_10"/>
<evidence type="ECO:0000313" key="2">
    <source>
        <dbReference type="Proteomes" id="UP000002774"/>
    </source>
</evidence>
<dbReference type="Proteomes" id="UP000002774">
    <property type="component" value="Chromosome"/>
</dbReference>
<keyword evidence="2" id="KW-1185">Reference proteome</keyword>
<organism evidence="1 2">
    <name type="scientific">Mucilaginibacter paludis DSM 18603</name>
    <dbReference type="NCBI Taxonomy" id="714943"/>
    <lineage>
        <taxon>Bacteria</taxon>
        <taxon>Pseudomonadati</taxon>
        <taxon>Bacteroidota</taxon>
        <taxon>Sphingobacteriia</taxon>
        <taxon>Sphingobacteriales</taxon>
        <taxon>Sphingobacteriaceae</taxon>
        <taxon>Mucilaginibacter</taxon>
    </lineage>
</organism>
<accession>H1Y2H6</accession>
<dbReference type="STRING" id="714943.Mucpa_3933"/>